<reference evidence="2 3" key="1">
    <citation type="submission" date="2015-04" db="EMBL/GenBank/DDBJ databases">
        <title>Draft genome of the roundworm Trichinella nativa.</title>
        <authorList>
            <person name="Mitreva M."/>
        </authorList>
    </citation>
    <scope>NUCLEOTIDE SEQUENCE [LARGE SCALE GENOMIC DNA]</scope>
    <source>
        <strain evidence="2 3">ISS45</strain>
    </source>
</reference>
<keyword evidence="1" id="KW-1133">Transmembrane helix</keyword>
<evidence type="ECO:0000313" key="2">
    <source>
        <dbReference type="EMBL" id="OUC44757.1"/>
    </source>
</evidence>
<evidence type="ECO:0000313" key="3">
    <source>
        <dbReference type="Proteomes" id="UP000243006"/>
    </source>
</evidence>
<dbReference type="AlphaFoldDB" id="A0A1Y3ELU5"/>
<name>A0A1Y3ELU5_9BILA</name>
<accession>A0A1Y3ELU5</accession>
<comment type="caution">
    <text evidence="2">The sequence shown here is derived from an EMBL/GenBank/DDBJ whole genome shotgun (WGS) entry which is preliminary data.</text>
</comment>
<keyword evidence="1" id="KW-0812">Transmembrane</keyword>
<gene>
    <name evidence="2" type="ORF">D917_08851</name>
</gene>
<feature type="non-terminal residue" evidence="2">
    <location>
        <position position="73"/>
    </location>
</feature>
<organism evidence="2 3">
    <name type="scientific">Trichinella nativa</name>
    <dbReference type="NCBI Taxonomy" id="6335"/>
    <lineage>
        <taxon>Eukaryota</taxon>
        <taxon>Metazoa</taxon>
        <taxon>Ecdysozoa</taxon>
        <taxon>Nematoda</taxon>
        <taxon>Enoplea</taxon>
        <taxon>Dorylaimia</taxon>
        <taxon>Trichinellida</taxon>
        <taxon>Trichinellidae</taxon>
        <taxon>Trichinella</taxon>
    </lineage>
</organism>
<dbReference type="EMBL" id="LVZM01011897">
    <property type="protein sequence ID" value="OUC44757.1"/>
    <property type="molecule type" value="Genomic_DNA"/>
</dbReference>
<protein>
    <submittedName>
        <fullName evidence="2">Uncharacterized protein</fullName>
    </submittedName>
</protein>
<evidence type="ECO:0000256" key="1">
    <source>
        <dbReference type="SAM" id="Phobius"/>
    </source>
</evidence>
<sequence length="73" mass="8242">MNHPLTNCQTLGNIKNMRNSRLYLWILAVFGAIVLQGFGTAKLRNFTRSERGSLVGQHNIFRSSLEGGNMRCM</sequence>
<feature type="transmembrane region" description="Helical" evidence="1">
    <location>
        <begin position="22"/>
        <end position="41"/>
    </location>
</feature>
<proteinExistence type="predicted"/>
<dbReference type="Proteomes" id="UP000243006">
    <property type="component" value="Unassembled WGS sequence"/>
</dbReference>
<keyword evidence="1" id="KW-0472">Membrane</keyword>